<evidence type="ECO:0000256" key="1">
    <source>
        <dbReference type="SAM" id="Phobius"/>
    </source>
</evidence>
<accession>A0AAW0CY39</accession>
<comment type="caution">
    <text evidence="2">The sequence shown here is derived from an EMBL/GenBank/DDBJ whole genome shotgun (WGS) entry which is preliminary data.</text>
</comment>
<feature type="transmembrane region" description="Helical" evidence="1">
    <location>
        <begin position="124"/>
        <end position="144"/>
    </location>
</feature>
<dbReference type="AlphaFoldDB" id="A0AAW0CY39"/>
<dbReference type="EMBL" id="JAWWNJ010000012">
    <property type="protein sequence ID" value="KAK7043430.1"/>
    <property type="molecule type" value="Genomic_DNA"/>
</dbReference>
<keyword evidence="1" id="KW-0472">Membrane</keyword>
<evidence type="ECO:0000313" key="2">
    <source>
        <dbReference type="EMBL" id="KAK7043430.1"/>
    </source>
</evidence>
<feature type="transmembrane region" description="Helical" evidence="1">
    <location>
        <begin position="40"/>
        <end position="58"/>
    </location>
</feature>
<gene>
    <name evidence="2" type="ORF">R3P38DRAFT_2884283</name>
</gene>
<proteinExistence type="predicted"/>
<keyword evidence="3" id="KW-1185">Reference proteome</keyword>
<name>A0AAW0CY39_9AGAR</name>
<feature type="transmembrane region" description="Helical" evidence="1">
    <location>
        <begin position="12"/>
        <end position="34"/>
    </location>
</feature>
<dbReference type="Proteomes" id="UP001362999">
    <property type="component" value="Unassembled WGS sequence"/>
</dbReference>
<keyword evidence="1" id="KW-0812">Transmembrane</keyword>
<organism evidence="2 3">
    <name type="scientific">Favolaschia claudopus</name>
    <dbReference type="NCBI Taxonomy" id="2862362"/>
    <lineage>
        <taxon>Eukaryota</taxon>
        <taxon>Fungi</taxon>
        <taxon>Dikarya</taxon>
        <taxon>Basidiomycota</taxon>
        <taxon>Agaricomycotina</taxon>
        <taxon>Agaricomycetes</taxon>
        <taxon>Agaricomycetidae</taxon>
        <taxon>Agaricales</taxon>
        <taxon>Marasmiineae</taxon>
        <taxon>Mycenaceae</taxon>
        <taxon>Favolaschia</taxon>
    </lineage>
</organism>
<evidence type="ECO:0000313" key="3">
    <source>
        <dbReference type="Proteomes" id="UP001362999"/>
    </source>
</evidence>
<sequence length="217" mass="24159">MAVFRSLSSRYHFVSILCSVQVVCGVLTTRSFGFEETGESQLMLIFYAFFNIILLHRLTRSTRRADHQLSRVDKHIHMLSVLSLSGFLILFIALIFLFTRGHEVITPCFDLSRLYHAGTQCKCAPLLIGLTLPVLIVGILFCAIPQIALRARTQHGEAMVQVPIPPPPPPPVQLVPAWALGNVCDTETVPEAQLLVMLEEGFRDSGADRTVDYVARV</sequence>
<feature type="transmembrane region" description="Helical" evidence="1">
    <location>
        <begin position="79"/>
        <end position="99"/>
    </location>
</feature>
<protein>
    <submittedName>
        <fullName evidence="2">Uncharacterized protein</fullName>
    </submittedName>
</protein>
<reference evidence="2 3" key="1">
    <citation type="journal article" date="2024" name="J Genomics">
        <title>Draft genome sequencing and assembly of Favolaschia claudopus CIRM-BRFM 2984 isolated from oak limbs.</title>
        <authorList>
            <person name="Navarro D."/>
            <person name="Drula E."/>
            <person name="Chaduli D."/>
            <person name="Cazenave R."/>
            <person name="Ahrendt S."/>
            <person name="Wang J."/>
            <person name="Lipzen A."/>
            <person name="Daum C."/>
            <person name="Barry K."/>
            <person name="Grigoriev I.V."/>
            <person name="Favel A."/>
            <person name="Rosso M.N."/>
            <person name="Martin F."/>
        </authorList>
    </citation>
    <scope>NUCLEOTIDE SEQUENCE [LARGE SCALE GENOMIC DNA]</scope>
    <source>
        <strain evidence="2 3">CIRM-BRFM 2984</strain>
    </source>
</reference>
<keyword evidence="1" id="KW-1133">Transmembrane helix</keyword>